<protein>
    <submittedName>
        <fullName evidence="1">Hexameric tyrosine-coordinated heme protein</fullName>
    </submittedName>
</protein>
<gene>
    <name evidence="1" type="ORF">QWZ15_12125</name>
</gene>
<keyword evidence="2" id="KW-1185">Reference proteome</keyword>
<dbReference type="InterPro" id="IPR021111">
    <property type="entry name" value="Hexamer_Tyr-coord_heme_pr_HTHP"/>
</dbReference>
<name>A0ABT8C855_9BACT</name>
<sequence>METKEIYLESLITGTPQEGRELAIKLARKSIAAIQPDSETRKKLRSDYAEDTAKLIASSQVIATEFQTIAMANNFWK</sequence>
<proteinExistence type="predicted"/>
<evidence type="ECO:0000313" key="1">
    <source>
        <dbReference type="EMBL" id="MDN3688581.1"/>
    </source>
</evidence>
<comment type="caution">
    <text evidence="1">The sequence shown here is derived from an EMBL/GenBank/DDBJ whole genome shotgun (WGS) entry which is preliminary data.</text>
</comment>
<dbReference type="Pfam" id="PF11534">
    <property type="entry name" value="HTHP"/>
    <property type="match status" value="1"/>
</dbReference>
<dbReference type="EMBL" id="JAUFQS010000010">
    <property type="protein sequence ID" value="MDN3688581.1"/>
    <property type="molecule type" value="Genomic_DNA"/>
</dbReference>
<accession>A0ABT8C855</accession>
<organism evidence="1 2">
    <name type="scientific">Cyclobacterium jeungdonense</name>
    <dbReference type="NCBI Taxonomy" id="708087"/>
    <lineage>
        <taxon>Bacteria</taxon>
        <taxon>Pseudomonadati</taxon>
        <taxon>Bacteroidota</taxon>
        <taxon>Cytophagia</taxon>
        <taxon>Cytophagales</taxon>
        <taxon>Cyclobacteriaceae</taxon>
        <taxon>Cyclobacterium</taxon>
    </lineage>
</organism>
<dbReference type="RefSeq" id="WP_163386736.1">
    <property type="nucleotide sequence ID" value="NZ_JAUFQS010000010.1"/>
</dbReference>
<dbReference type="Proteomes" id="UP001236663">
    <property type="component" value="Unassembled WGS sequence"/>
</dbReference>
<evidence type="ECO:0000313" key="2">
    <source>
        <dbReference type="Proteomes" id="UP001236663"/>
    </source>
</evidence>
<reference evidence="2" key="1">
    <citation type="journal article" date="2019" name="Int. J. Syst. Evol. Microbiol.">
        <title>The Global Catalogue of Microorganisms (GCM) 10K type strain sequencing project: providing services to taxonomists for standard genome sequencing and annotation.</title>
        <authorList>
            <consortium name="The Broad Institute Genomics Platform"/>
            <consortium name="The Broad Institute Genome Sequencing Center for Infectious Disease"/>
            <person name="Wu L."/>
            <person name="Ma J."/>
        </authorList>
    </citation>
    <scope>NUCLEOTIDE SEQUENCE [LARGE SCALE GENOMIC DNA]</scope>
    <source>
        <strain evidence="2">CECT 7706</strain>
    </source>
</reference>
<dbReference type="Gene3D" id="6.10.80.10">
    <property type="entry name" value="Hexameric tyrosine-coordinated heme protein (HTHP)"/>
    <property type="match status" value="1"/>
</dbReference>
<dbReference type="InterPro" id="IPR038125">
    <property type="entry name" value="HTHP_sf"/>
</dbReference>